<dbReference type="RefSeq" id="WP_244717762.1">
    <property type="nucleotide sequence ID" value="NZ_CP095049.1"/>
</dbReference>
<keyword evidence="4" id="KW-1185">Reference proteome</keyword>
<feature type="coiled-coil region" evidence="1">
    <location>
        <begin position="778"/>
        <end position="814"/>
    </location>
</feature>
<feature type="coiled-coil region" evidence="1">
    <location>
        <begin position="187"/>
        <end position="248"/>
    </location>
</feature>
<keyword evidence="2" id="KW-0812">Transmembrane</keyword>
<sequence>MDANKTVLLRVQLDEGKTEQRLQSLVLDIEKTRTAQTALNAARKQGMVTDEEFAKASVNLKNQLRAQQQEQTALTKNLELFRTAVNGVDGSYKQSQAQLSLAQKQYQELSGSAKNSTQETLALSKVIDELRGTLKVTDAGMGLFVRGIGQYPKLSADAQMALSAMSDELQSLKGYMSETAKAGGPISSETIQRVQQLESELADAKLANTEYGDSVVDLKQKLSDLTAARDLSQEKERVQELNAAILETRGALQEATGKVDEFGDKIEKNAKKEDLATLSDAFGGVTAAIQLSTLAALDEEDAAEATAKATQFLAQAEAARNFQIGLASARDAAHIVFLKAKNLLFTEGAALTMTTTAATVAGTAATTAQAAATGGATVAQRALNLAMTANPLGLLVVAVGLVVGALFAFANASETTQRKVQNFFTLLLRFGTPVGLVVTGVEALYKRFQAVRDILDPVGRKLDSLATKLQPVKEFFVSIADRAAESGRSIGEYIGLLDTAAEKAAKNSARALEQAEKEAESYKLRARQVELAGGAIEQFRSTEREGLLKSLAAIEENNKRQEEALKQELKRIDQKVIANEALTSSEQKIADERREREDKLKAAQIALTEFDLTTQAQIEARTKATAAARKKELDEAKSAAERAKKLAEQELKDQFVARKLLLQNRQEQIARLLDVVEKGSEQEQHLLREQARNATNIQLADNSAAQVGVLKKQESALLAARKEIIANGQAELRKLEEQHLTDRINRAFDIAATGNATLLAQAREGSSEELRLKQEAIALQLDQDIQAIDKRKSQKEQEAEKDRLRAVAARETANNEYAFAQQRLEDFFTDREQAVERDFAQGQLTEKQYQQRLYEVQKARVEASKLLNQDYHRDNAELLQKENQLNTEQTARYKAEIQQRIQAGQAFGEQVGEIFAESLTQQGDALAAFTTQVLLLVLDMLESQLKAQVASAVGIATVGSLSSQQSIATAGIAGFAQAALLTAAISAAFGVAKGLIRSSLTPSSSAKFAGGTVLGGAPHEQGGTQLFAPNGQHWGEAEQNEMVLTKGVYLNPTLRTMANQLNMLGGGRNLLNRPEYSMPKMALGSTLTSLPSTIASPLVRESLRGNTPPIDYDKLAASMAKVNIYTKTQEMMSSMEKIKYTKNIGSD</sequence>
<gene>
    <name evidence="3" type="ORF">MUN80_25385</name>
</gene>
<name>A0ABY4FAL0_9BACT</name>
<organism evidence="3 4">
    <name type="scientific">Hymenobacter cellulosivorans</name>
    <dbReference type="NCBI Taxonomy" id="2932249"/>
    <lineage>
        <taxon>Bacteria</taxon>
        <taxon>Pseudomonadati</taxon>
        <taxon>Bacteroidota</taxon>
        <taxon>Cytophagia</taxon>
        <taxon>Cytophagales</taxon>
        <taxon>Hymenobacteraceae</taxon>
        <taxon>Hymenobacter</taxon>
    </lineage>
</organism>
<evidence type="ECO:0000256" key="1">
    <source>
        <dbReference type="SAM" id="Coils"/>
    </source>
</evidence>
<protein>
    <recommendedName>
        <fullName evidence="5">Phage tail tape measure protein</fullName>
    </recommendedName>
</protein>
<evidence type="ECO:0000313" key="3">
    <source>
        <dbReference type="EMBL" id="UOQ53057.1"/>
    </source>
</evidence>
<evidence type="ECO:0000313" key="4">
    <source>
        <dbReference type="Proteomes" id="UP000831785"/>
    </source>
</evidence>
<dbReference type="EMBL" id="CP095049">
    <property type="protein sequence ID" value="UOQ53057.1"/>
    <property type="molecule type" value="Genomic_DNA"/>
</dbReference>
<evidence type="ECO:0008006" key="5">
    <source>
        <dbReference type="Google" id="ProtNLM"/>
    </source>
</evidence>
<keyword evidence="2" id="KW-1133">Transmembrane helix</keyword>
<feature type="coiled-coil region" evidence="1">
    <location>
        <begin position="505"/>
        <end position="575"/>
    </location>
</feature>
<keyword evidence="2" id="KW-0472">Membrane</keyword>
<feature type="coiled-coil region" evidence="1">
    <location>
        <begin position="623"/>
        <end position="653"/>
    </location>
</feature>
<dbReference type="Proteomes" id="UP000831785">
    <property type="component" value="Chromosome"/>
</dbReference>
<feature type="transmembrane region" description="Helical" evidence="2">
    <location>
        <begin position="423"/>
        <end position="445"/>
    </location>
</feature>
<accession>A0ABY4FAL0</accession>
<proteinExistence type="predicted"/>
<reference evidence="3 4" key="1">
    <citation type="submission" date="2022-04" db="EMBL/GenBank/DDBJ databases">
        <title>Hymenobacter sp. isolated from the air.</title>
        <authorList>
            <person name="Won M."/>
            <person name="Lee C.-M."/>
            <person name="Woen H.-Y."/>
            <person name="Kwon S.-W."/>
        </authorList>
    </citation>
    <scope>NUCLEOTIDE SEQUENCE [LARGE SCALE GENOMIC DNA]</scope>
    <source>
        <strain evidence="4">5116 S-27</strain>
    </source>
</reference>
<evidence type="ECO:0000256" key="2">
    <source>
        <dbReference type="SAM" id="Phobius"/>
    </source>
</evidence>
<feature type="transmembrane region" description="Helical" evidence="2">
    <location>
        <begin position="392"/>
        <end position="411"/>
    </location>
</feature>
<keyword evidence="1" id="KW-0175">Coiled coil</keyword>